<accession>A0A916KQ26</accession>
<dbReference type="EMBL" id="HF679132">
    <property type="protein sequence ID" value="CCU55589.1"/>
    <property type="molecule type" value="Genomic_DNA"/>
</dbReference>
<reference evidence="2" key="1">
    <citation type="journal article" date="2013" name="J. Virol.">
        <title>New Insights into the Evolution of Entomopoxvirinae from the Complete Genome Sequences of Four Entomopoxviruses Infecting Adoxophyes honmai, Choristoneura biennis, Choristoneura rosaceana, and Mythimna separata.</title>
        <authorList>
            <person name="Theze J."/>
            <person name="Takatsuka J."/>
            <person name="Li Z."/>
            <person name="Gallais J."/>
            <person name="Doucet D."/>
            <person name="Arif B."/>
            <person name="Nakai M."/>
            <person name="Herniou E.A."/>
        </authorList>
    </citation>
    <scope>NUCLEOTIDE SEQUENCE</scope>
</reference>
<gene>
    <name evidence="1" type="ORF">CHBEV_021</name>
    <name evidence="2" type="ORF">CHBEV_314</name>
</gene>
<dbReference type="Proteomes" id="UP000792220">
    <property type="component" value="Genome"/>
</dbReference>
<evidence type="ECO:0000313" key="1">
    <source>
        <dbReference type="EMBL" id="CCU55589.1"/>
    </source>
</evidence>
<proteinExistence type="predicted"/>
<dbReference type="OrthoDB" id="20671at10239"/>
<dbReference type="KEGG" id="vg:15613011"/>
<dbReference type="RefSeq" id="YP_008004091.1">
    <property type="nucleotide sequence ID" value="NC_021248.1"/>
</dbReference>
<evidence type="ECO:0000313" key="2">
    <source>
        <dbReference type="EMBL" id="CCU55882.1"/>
    </source>
</evidence>
<dbReference type="GeneID" id="15613011"/>
<dbReference type="RefSeq" id="YP_008004384.1">
    <property type="nucleotide sequence ID" value="NC_021248.1"/>
</dbReference>
<sequence length="132" mass="15992">MTVFWLSILLLISFTLQCEYRHSKYFCHIYYECVNDKSKIKSCKNNTVRYVDECITQNEYKNNTGNYCSRCVKNILLPGIHYDPIICNKLSNYMCCFEENDFIIYCTEQNGDYYWIKDYYKDCNSVLENRRF</sequence>
<dbReference type="KEGG" id="vg:15613304"/>
<organism evidence="2 3">
    <name type="scientific">Choristoneura biennis entomopoxvirus</name>
    <name type="common">CbEPV</name>
    <dbReference type="NCBI Taxonomy" id="10288"/>
    <lineage>
        <taxon>Viruses</taxon>
        <taxon>Varidnaviria</taxon>
        <taxon>Bamfordvirae</taxon>
        <taxon>Nucleocytoviricota</taxon>
        <taxon>Pokkesviricetes</taxon>
        <taxon>Chitovirales</taxon>
        <taxon>Poxviridae</taxon>
        <taxon>Entomopoxvirinae</taxon>
        <taxon>Betaentomopoxvirus</taxon>
        <taxon>Betaentomopoxvirus cbiennis</taxon>
    </lineage>
</organism>
<organismHost>
    <name type="scientific">Choristoneura fumiferana</name>
    <name type="common">Spruce budworm moth</name>
    <name type="synonym">Archips fumiferana</name>
    <dbReference type="NCBI Taxonomy" id="7141"/>
</organismHost>
<protein>
    <submittedName>
        <fullName evidence="2">Uncharacterized protein</fullName>
    </submittedName>
</protein>
<dbReference type="EMBL" id="HF679132">
    <property type="protein sequence ID" value="CCU55882.1"/>
    <property type="molecule type" value="Genomic_DNA"/>
</dbReference>
<keyword evidence="3" id="KW-1185">Reference proteome</keyword>
<dbReference type="GeneID" id="15613304"/>
<name>A0A916KQ26_CBEPV</name>
<evidence type="ECO:0000313" key="3">
    <source>
        <dbReference type="Proteomes" id="UP000792220"/>
    </source>
</evidence>